<comment type="caution">
    <text evidence="2">The sequence shown here is derived from an EMBL/GenBank/DDBJ whole genome shotgun (WGS) entry which is preliminary data.</text>
</comment>
<proteinExistence type="predicted"/>
<evidence type="ECO:0000313" key="2">
    <source>
        <dbReference type="EMBL" id="KAK7489655.1"/>
    </source>
</evidence>
<keyword evidence="3" id="KW-1185">Reference proteome</keyword>
<feature type="region of interest" description="Disordered" evidence="1">
    <location>
        <begin position="107"/>
        <end position="150"/>
    </location>
</feature>
<sequence>MTCWDMTTTAVTMTSEWKYPVSCARLTVTPTHHTQRARSACVPSCKTARLNALSDEGLCRIPNIISEVSIWMMMVMTGSTCRPHTGGRWGATPTNPTLAAVRPRGEGIAEKPTGRGARAAPSAVDPRLGTDGGRLVARTEPPGCVPGPQN</sequence>
<dbReference type="Proteomes" id="UP001519460">
    <property type="component" value="Unassembled WGS sequence"/>
</dbReference>
<protein>
    <submittedName>
        <fullName evidence="2">Uncharacterized protein</fullName>
    </submittedName>
</protein>
<dbReference type="AlphaFoldDB" id="A0ABD0KSB1"/>
<dbReference type="EMBL" id="JACVVK020000135">
    <property type="protein sequence ID" value="KAK7489655.1"/>
    <property type="molecule type" value="Genomic_DNA"/>
</dbReference>
<name>A0ABD0KSB1_9CAEN</name>
<gene>
    <name evidence="2" type="ORF">BaRGS_00019050</name>
</gene>
<evidence type="ECO:0000313" key="3">
    <source>
        <dbReference type="Proteomes" id="UP001519460"/>
    </source>
</evidence>
<organism evidence="2 3">
    <name type="scientific">Batillaria attramentaria</name>
    <dbReference type="NCBI Taxonomy" id="370345"/>
    <lineage>
        <taxon>Eukaryota</taxon>
        <taxon>Metazoa</taxon>
        <taxon>Spiralia</taxon>
        <taxon>Lophotrochozoa</taxon>
        <taxon>Mollusca</taxon>
        <taxon>Gastropoda</taxon>
        <taxon>Caenogastropoda</taxon>
        <taxon>Sorbeoconcha</taxon>
        <taxon>Cerithioidea</taxon>
        <taxon>Batillariidae</taxon>
        <taxon>Batillaria</taxon>
    </lineage>
</organism>
<evidence type="ECO:0000256" key="1">
    <source>
        <dbReference type="SAM" id="MobiDB-lite"/>
    </source>
</evidence>
<accession>A0ABD0KSB1</accession>
<reference evidence="2 3" key="1">
    <citation type="journal article" date="2023" name="Sci. Data">
        <title>Genome assembly of the Korean intertidal mud-creeper Batillaria attramentaria.</title>
        <authorList>
            <person name="Patra A.K."/>
            <person name="Ho P.T."/>
            <person name="Jun S."/>
            <person name="Lee S.J."/>
            <person name="Kim Y."/>
            <person name="Won Y.J."/>
        </authorList>
    </citation>
    <scope>NUCLEOTIDE SEQUENCE [LARGE SCALE GENOMIC DNA]</scope>
    <source>
        <strain evidence="2">Wonlab-2016</strain>
    </source>
</reference>